<dbReference type="Proteomes" id="UP000315010">
    <property type="component" value="Unassembled WGS sequence"/>
</dbReference>
<dbReference type="InterPro" id="IPR015421">
    <property type="entry name" value="PyrdxlP-dep_Trfase_major"/>
</dbReference>
<dbReference type="GO" id="GO:0045439">
    <property type="term" value="F:isopenicillin-N epimerase activity"/>
    <property type="evidence" value="ECO:0007669"/>
    <property type="project" value="UniProtKB-EC"/>
</dbReference>
<dbReference type="Pfam" id="PF00266">
    <property type="entry name" value="Aminotran_5"/>
    <property type="match status" value="1"/>
</dbReference>
<proteinExistence type="predicted"/>
<keyword evidence="4" id="KW-1185">Reference proteome</keyword>
<sequence>MADLLTKRSPFANHWGLNPNIDFLNHGSFGATPKVVLETQRDWILRQEHDPIEFLAPERSLLPKLDYVRSVVANFVQGDARSIALVRNSTEGVNAVLRSFPLASGDEVVITNHGYNACNNAVRFATERVGATVVQAKVPFPLQSPDDVIDAIDASFTPKTRLLLVDHVTSPTGLVFPVERIVSRARDRGIRVMVDGSHAPGMLPVDLNRIDADYYTANHHKWLCGPKSSGFLFVRSDLQSEVRPTSISHGANLDGFGDSKFLGEFNWTGTFDPSPILALPAAIHFLSELFDDGIGPLLKANHQLALAGRRILLERFGVESASPESMIGSLATIPIPVTKRLHPADMASIQRELYQTHRIEVPVFLFQEDLPCVRISAQVYNHIEQYQRLADVIIETVEAVCAA</sequence>
<dbReference type="InterPro" id="IPR000192">
    <property type="entry name" value="Aminotrans_V_dom"/>
</dbReference>
<comment type="caution">
    <text evidence="3">The sequence shown here is derived from an EMBL/GenBank/DDBJ whole genome shotgun (WGS) entry which is preliminary data.</text>
</comment>
<gene>
    <name evidence="3" type="primary">cefD</name>
    <name evidence="3" type="ORF">CA13_59770</name>
</gene>
<organism evidence="3 4">
    <name type="scientific">Novipirellula herctigrandis</name>
    <dbReference type="NCBI Taxonomy" id="2527986"/>
    <lineage>
        <taxon>Bacteria</taxon>
        <taxon>Pseudomonadati</taxon>
        <taxon>Planctomycetota</taxon>
        <taxon>Planctomycetia</taxon>
        <taxon>Pirellulales</taxon>
        <taxon>Pirellulaceae</taxon>
        <taxon>Novipirellula</taxon>
    </lineage>
</organism>
<evidence type="ECO:0000259" key="2">
    <source>
        <dbReference type="Pfam" id="PF00266"/>
    </source>
</evidence>
<dbReference type="RefSeq" id="WP_419194919.1">
    <property type="nucleotide sequence ID" value="NZ_SJPJ01000001.1"/>
</dbReference>
<dbReference type="PANTHER" id="PTHR43092:SF2">
    <property type="entry name" value="HERCYNYLCYSTEINE SULFOXIDE LYASE"/>
    <property type="match status" value="1"/>
</dbReference>
<protein>
    <submittedName>
        <fullName evidence="3">Isopenicillin N epimerase</fullName>
        <ecNumber evidence="3">5.1.1.17</ecNumber>
    </submittedName>
</protein>
<name>A0A5C5ZBH9_9BACT</name>
<accession>A0A5C5ZBH9</accession>
<evidence type="ECO:0000256" key="1">
    <source>
        <dbReference type="ARBA" id="ARBA00022898"/>
    </source>
</evidence>
<dbReference type="AlphaFoldDB" id="A0A5C5ZBH9"/>
<keyword evidence="1" id="KW-0663">Pyridoxal phosphate</keyword>
<feature type="domain" description="Aminotransferase class V" evidence="2">
    <location>
        <begin position="64"/>
        <end position="388"/>
    </location>
</feature>
<keyword evidence="3" id="KW-0413">Isomerase</keyword>
<dbReference type="EMBL" id="SJPJ01000001">
    <property type="protein sequence ID" value="TWT84498.1"/>
    <property type="molecule type" value="Genomic_DNA"/>
</dbReference>
<dbReference type="Gene3D" id="3.90.1150.10">
    <property type="entry name" value="Aspartate Aminotransferase, domain 1"/>
    <property type="match status" value="1"/>
</dbReference>
<dbReference type="PANTHER" id="PTHR43092">
    <property type="entry name" value="L-CYSTEINE DESULFHYDRASE"/>
    <property type="match status" value="1"/>
</dbReference>
<dbReference type="Gene3D" id="3.40.640.10">
    <property type="entry name" value="Type I PLP-dependent aspartate aminotransferase-like (Major domain)"/>
    <property type="match status" value="1"/>
</dbReference>
<dbReference type="InterPro" id="IPR015424">
    <property type="entry name" value="PyrdxlP-dep_Trfase"/>
</dbReference>
<dbReference type="EC" id="5.1.1.17" evidence="3"/>
<dbReference type="InterPro" id="IPR015422">
    <property type="entry name" value="PyrdxlP-dep_Trfase_small"/>
</dbReference>
<evidence type="ECO:0000313" key="3">
    <source>
        <dbReference type="EMBL" id="TWT84498.1"/>
    </source>
</evidence>
<reference evidence="3 4" key="1">
    <citation type="submission" date="2019-02" db="EMBL/GenBank/DDBJ databases">
        <title>Deep-cultivation of Planctomycetes and their phenomic and genomic characterization uncovers novel biology.</title>
        <authorList>
            <person name="Wiegand S."/>
            <person name="Jogler M."/>
            <person name="Boedeker C."/>
            <person name="Pinto D."/>
            <person name="Vollmers J."/>
            <person name="Rivas-Marin E."/>
            <person name="Kohn T."/>
            <person name="Peeters S.H."/>
            <person name="Heuer A."/>
            <person name="Rast P."/>
            <person name="Oberbeckmann S."/>
            <person name="Bunk B."/>
            <person name="Jeske O."/>
            <person name="Meyerdierks A."/>
            <person name="Storesund J.E."/>
            <person name="Kallscheuer N."/>
            <person name="Luecker S."/>
            <person name="Lage O.M."/>
            <person name="Pohl T."/>
            <person name="Merkel B.J."/>
            <person name="Hornburger P."/>
            <person name="Mueller R.-W."/>
            <person name="Bruemmer F."/>
            <person name="Labrenz M."/>
            <person name="Spormann A.M."/>
            <person name="Op Den Camp H."/>
            <person name="Overmann J."/>
            <person name="Amann R."/>
            <person name="Jetten M.S.M."/>
            <person name="Mascher T."/>
            <person name="Medema M.H."/>
            <person name="Devos D.P."/>
            <person name="Kaster A.-K."/>
            <person name="Ovreas L."/>
            <person name="Rohde M."/>
            <person name="Galperin M.Y."/>
            <person name="Jogler C."/>
        </authorList>
    </citation>
    <scope>NUCLEOTIDE SEQUENCE [LARGE SCALE GENOMIC DNA]</scope>
    <source>
        <strain evidence="3 4">CA13</strain>
    </source>
</reference>
<evidence type="ECO:0000313" key="4">
    <source>
        <dbReference type="Proteomes" id="UP000315010"/>
    </source>
</evidence>
<dbReference type="SUPFAM" id="SSF53383">
    <property type="entry name" value="PLP-dependent transferases"/>
    <property type="match status" value="1"/>
</dbReference>